<keyword evidence="3" id="KW-1185">Reference proteome</keyword>
<dbReference type="Proteomes" id="UP000587524">
    <property type="component" value="Unassembled WGS sequence"/>
</dbReference>
<dbReference type="RefSeq" id="WP_256438414.1">
    <property type="nucleotide sequence ID" value="NZ_JACJHY010000006.1"/>
</dbReference>
<reference evidence="2 3" key="1">
    <citation type="submission" date="2020-08" db="EMBL/GenBank/DDBJ databases">
        <title>Genomic Encyclopedia of Type Strains, Phase IV (KMG-IV): sequencing the most valuable type-strain genomes for metagenomic binning, comparative biology and taxonomic classification.</title>
        <authorList>
            <person name="Goeker M."/>
        </authorList>
    </citation>
    <scope>NUCLEOTIDE SEQUENCE [LARGE SCALE GENOMIC DNA]</scope>
    <source>
        <strain evidence="2 3">DSM 17455</strain>
    </source>
</reference>
<feature type="transmembrane region" description="Helical" evidence="1">
    <location>
        <begin position="12"/>
        <end position="30"/>
    </location>
</feature>
<organism evidence="2 3">
    <name type="scientific">Aminobacter ciceronei</name>
    <dbReference type="NCBI Taxonomy" id="150723"/>
    <lineage>
        <taxon>Bacteria</taxon>
        <taxon>Pseudomonadati</taxon>
        <taxon>Pseudomonadota</taxon>
        <taxon>Alphaproteobacteria</taxon>
        <taxon>Hyphomicrobiales</taxon>
        <taxon>Phyllobacteriaceae</taxon>
        <taxon>Aminobacter</taxon>
    </lineage>
</organism>
<evidence type="ECO:0000313" key="2">
    <source>
        <dbReference type="EMBL" id="MBA9019763.1"/>
    </source>
</evidence>
<name>A0ABR6C455_9HYPH</name>
<proteinExistence type="predicted"/>
<keyword evidence="1" id="KW-1133">Transmembrane helix</keyword>
<keyword evidence="1" id="KW-0812">Transmembrane</keyword>
<keyword evidence="1" id="KW-0472">Membrane</keyword>
<comment type="caution">
    <text evidence="2">The sequence shown here is derived from an EMBL/GenBank/DDBJ whole genome shotgun (WGS) entry which is preliminary data.</text>
</comment>
<evidence type="ECO:0000313" key="3">
    <source>
        <dbReference type="Proteomes" id="UP000587524"/>
    </source>
</evidence>
<gene>
    <name evidence="2" type="ORF">HNQ97_001756</name>
</gene>
<sequence length="42" mass="4196">MDDGVQKSCWGLTAKAVIGFAGFLLIAWLVSGAETAAVVAAG</sequence>
<protein>
    <submittedName>
        <fullName evidence="2">Uncharacterized protein</fullName>
    </submittedName>
</protein>
<accession>A0ABR6C455</accession>
<dbReference type="EMBL" id="JACJHZ010000006">
    <property type="protein sequence ID" value="MBA9019763.1"/>
    <property type="molecule type" value="Genomic_DNA"/>
</dbReference>
<evidence type="ECO:0000256" key="1">
    <source>
        <dbReference type="SAM" id="Phobius"/>
    </source>
</evidence>